<evidence type="ECO:0000313" key="1">
    <source>
        <dbReference type="EMBL" id="CAJ2649476.1"/>
    </source>
</evidence>
<dbReference type="Proteomes" id="UP001177021">
    <property type="component" value="Unassembled WGS sequence"/>
</dbReference>
<keyword evidence="2" id="KW-1185">Reference proteome</keyword>
<dbReference type="EMBL" id="CASHSV030000109">
    <property type="protein sequence ID" value="CAJ2649476.1"/>
    <property type="molecule type" value="Genomic_DNA"/>
</dbReference>
<protein>
    <submittedName>
        <fullName evidence="1">Uncharacterized protein</fullName>
    </submittedName>
</protein>
<sequence length="151" mass="17584">MALAFGYDYVTDNYKVVAVLEPNISGDLVEKTEVKVNILSTNFWKNIQEFPFDSTPCDPAGLIGWLLNIGMKVHALLIAYALVMYGHDIWIMKEYGNNESWTKLFSVPYMRYRRKSYISTKAIYMFEDDRVLLKSEKQDVYPKLTVYDPRS</sequence>
<organism evidence="1 2">
    <name type="scientific">Trifolium pratense</name>
    <name type="common">Red clover</name>
    <dbReference type="NCBI Taxonomy" id="57577"/>
    <lineage>
        <taxon>Eukaryota</taxon>
        <taxon>Viridiplantae</taxon>
        <taxon>Streptophyta</taxon>
        <taxon>Embryophyta</taxon>
        <taxon>Tracheophyta</taxon>
        <taxon>Spermatophyta</taxon>
        <taxon>Magnoliopsida</taxon>
        <taxon>eudicotyledons</taxon>
        <taxon>Gunneridae</taxon>
        <taxon>Pentapetalae</taxon>
        <taxon>rosids</taxon>
        <taxon>fabids</taxon>
        <taxon>Fabales</taxon>
        <taxon>Fabaceae</taxon>
        <taxon>Papilionoideae</taxon>
        <taxon>50 kb inversion clade</taxon>
        <taxon>NPAAA clade</taxon>
        <taxon>Hologalegina</taxon>
        <taxon>IRL clade</taxon>
        <taxon>Trifolieae</taxon>
        <taxon>Trifolium</taxon>
    </lineage>
</organism>
<gene>
    <name evidence="1" type="ORF">MILVUS5_LOCUS17569</name>
</gene>
<comment type="caution">
    <text evidence="1">The sequence shown here is derived from an EMBL/GenBank/DDBJ whole genome shotgun (WGS) entry which is preliminary data.</text>
</comment>
<reference evidence="1" key="1">
    <citation type="submission" date="2023-10" db="EMBL/GenBank/DDBJ databases">
        <authorList>
            <person name="Rodriguez Cubillos JULIANA M."/>
            <person name="De Vega J."/>
        </authorList>
    </citation>
    <scope>NUCLEOTIDE SEQUENCE</scope>
</reference>
<accession>A0ACB0JYX3</accession>
<proteinExistence type="predicted"/>
<evidence type="ECO:0000313" key="2">
    <source>
        <dbReference type="Proteomes" id="UP001177021"/>
    </source>
</evidence>
<name>A0ACB0JYX3_TRIPR</name>